<accession>A0A9W6YSE8</accession>
<protein>
    <submittedName>
        <fullName evidence="5">Unnamed protein product</fullName>
    </submittedName>
</protein>
<organism evidence="5 6">
    <name type="scientific">Ambrosiozyma monospora</name>
    <name type="common">Yeast</name>
    <name type="synonym">Endomycopsis monosporus</name>
    <dbReference type="NCBI Taxonomy" id="43982"/>
    <lineage>
        <taxon>Eukaryota</taxon>
        <taxon>Fungi</taxon>
        <taxon>Dikarya</taxon>
        <taxon>Ascomycota</taxon>
        <taxon>Saccharomycotina</taxon>
        <taxon>Pichiomycetes</taxon>
        <taxon>Pichiales</taxon>
        <taxon>Pichiaceae</taxon>
        <taxon>Ambrosiozyma</taxon>
    </lineage>
</organism>
<evidence type="ECO:0000313" key="6">
    <source>
        <dbReference type="Proteomes" id="UP001165063"/>
    </source>
</evidence>
<dbReference type="PROSITE" id="PS50404">
    <property type="entry name" value="GST_NTER"/>
    <property type="match status" value="1"/>
</dbReference>
<name>A0A9W6YSE8_AMBMO</name>
<dbReference type="Pfam" id="PF00043">
    <property type="entry name" value="GST_C"/>
    <property type="match status" value="1"/>
</dbReference>
<dbReference type="Pfam" id="PF02798">
    <property type="entry name" value="GST_N"/>
    <property type="match status" value="1"/>
</dbReference>
<sequence length="220" mass="25296">MVCHIVNSKEEKLEAPYLKLYNAGKSPFGKKVIALLNLLKLDYYLLNLDFDKKEQKEPWFLQINPRGKIPVLEHVDSKGNKMIIGESLAILNYIANKFDTKHEFSFALDNPLYYEVLEWSIYVATAFDQAKIQQFYQLMTPVEERNAQIFSKANTDLDIAFGFLEAKLKKNNSGFLVGDHLSILDIVAYPSVTFGPGPIDYEKFPCVKTWIEKIDALKLY</sequence>
<evidence type="ECO:0000256" key="2">
    <source>
        <dbReference type="RuleBase" id="RU003494"/>
    </source>
</evidence>
<dbReference type="Proteomes" id="UP001165063">
    <property type="component" value="Unassembled WGS sequence"/>
</dbReference>
<comment type="caution">
    <text evidence="5">The sequence shown here is derived from an EMBL/GenBank/DDBJ whole genome shotgun (WGS) entry which is preliminary data.</text>
</comment>
<dbReference type="SUPFAM" id="SSF47616">
    <property type="entry name" value="GST C-terminal domain-like"/>
    <property type="match status" value="1"/>
</dbReference>
<dbReference type="OrthoDB" id="422574at2759"/>
<dbReference type="InterPro" id="IPR004046">
    <property type="entry name" value="GST_C"/>
</dbReference>
<evidence type="ECO:0000313" key="5">
    <source>
        <dbReference type="EMBL" id="GMG20136.1"/>
    </source>
</evidence>
<dbReference type="InterPro" id="IPR036282">
    <property type="entry name" value="Glutathione-S-Trfase_C_sf"/>
</dbReference>
<dbReference type="PROSITE" id="PS50405">
    <property type="entry name" value="GST_CTER"/>
    <property type="match status" value="1"/>
</dbReference>
<dbReference type="InterPro" id="IPR010987">
    <property type="entry name" value="Glutathione-S-Trfase_C-like"/>
</dbReference>
<dbReference type="InterPro" id="IPR004045">
    <property type="entry name" value="Glutathione_S-Trfase_N"/>
</dbReference>
<dbReference type="InterPro" id="IPR040079">
    <property type="entry name" value="Glutathione_S-Trfase"/>
</dbReference>
<evidence type="ECO:0000256" key="1">
    <source>
        <dbReference type="ARBA" id="ARBA00007409"/>
    </source>
</evidence>
<reference evidence="5" key="1">
    <citation type="submission" date="2023-04" db="EMBL/GenBank/DDBJ databases">
        <title>Ambrosiozyma monospora NBRC 1965.</title>
        <authorList>
            <person name="Ichikawa N."/>
            <person name="Sato H."/>
            <person name="Tonouchi N."/>
        </authorList>
    </citation>
    <scope>NUCLEOTIDE SEQUENCE</scope>
    <source>
        <strain evidence="5">NBRC 1965</strain>
    </source>
</reference>
<proteinExistence type="inferred from homology"/>
<gene>
    <name evidence="5" type="ORF">Amon01_000100000</name>
</gene>
<dbReference type="EMBL" id="BSXU01000290">
    <property type="protein sequence ID" value="GMG20136.1"/>
    <property type="molecule type" value="Genomic_DNA"/>
</dbReference>
<dbReference type="SUPFAM" id="SSF52833">
    <property type="entry name" value="Thioredoxin-like"/>
    <property type="match status" value="1"/>
</dbReference>
<dbReference type="SFLD" id="SFLDG00358">
    <property type="entry name" value="Main_(cytGST)"/>
    <property type="match status" value="1"/>
</dbReference>
<keyword evidence="6" id="KW-1185">Reference proteome</keyword>
<feature type="domain" description="GST C-terminal" evidence="4">
    <location>
        <begin position="109"/>
        <end position="220"/>
    </location>
</feature>
<dbReference type="PANTHER" id="PTHR44051:SF8">
    <property type="entry name" value="GLUTATHIONE S-TRANSFERASE GSTA"/>
    <property type="match status" value="1"/>
</dbReference>
<evidence type="ECO:0000259" key="4">
    <source>
        <dbReference type="PROSITE" id="PS50405"/>
    </source>
</evidence>
<dbReference type="Gene3D" id="1.20.1050.130">
    <property type="match status" value="1"/>
</dbReference>
<dbReference type="InterPro" id="IPR036249">
    <property type="entry name" value="Thioredoxin-like_sf"/>
</dbReference>
<feature type="domain" description="GST N-terminal" evidence="3">
    <location>
        <begin position="16"/>
        <end position="102"/>
    </location>
</feature>
<dbReference type="SFLD" id="SFLDS00019">
    <property type="entry name" value="Glutathione_Transferase_(cytos"/>
    <property type="match status" value="1"/>
</dbReference>
<comment type="similarity">
    <text evidence="1 2">Belongs to the GST superfamily.</text>
</comment>
<dbReference type="AlphaFoldDB" id="A0A9W6YSE8"/>
<evidence type="ECO:0000259" key="3">
    <source>
        <dbReference type="PROSITE" id="PS50404"/>
    </source>
</evidence>
<dbReference type="PANTHER" id="PTHR44051">
    <property type="entry name" value="GLUTATHIONE S-TRANSFERASE-RELATED"/>
    <property type="match status" value="1"/>
</dbReference>